<feature type="compositionally biased region" description="Low complexity" evidence="1">
    <location>
        <begin position="388"/>
        <end position="404"/>
    </location>
</feature>
<comment type="caution">
    <text evidence="2">The sequence shown here is derived from an EMBL/GenBank/DDBJ whole genome shotgun (WGS) entry which is preliminary data.</text>
</comment>
<proteinExistence type="predicted"/>
<dbReference type="AlphaFoldDB" id="A0AAD6NIK9"/>
<dbReference type="EMBL" id="JAQGDS010000006">
    <property type="protein sequence ID" value="KAJ6259689.1"/>
    <property type="molecule type" value="Genomic_DNA"/>
</dbReference>
<feature type="compositionally biased region" description="Basic and acidic residues" evidence="1">
    <location>
        <begin position="425"/>
        <end position="437"/>
    </location>
</feature>
<gene>
    <name evidence="2" type="ORF">Dda_5327</name>
</gene>
<accession>A0AAD6NIK9</accession>
<dbReference type="Proteomes" id="UP001221413">
    <property type="component" value="Unassembled WGS sequence"/>
</dbReference>
<evidence type="ECO:0000256" key="1">
    <source>
        <dbReference type="SAM" id="MobiDB-lite"/>
    </source>
</evidence>
<name>A0AAD6NIK9_DREDA</name>
<feature type="region of interest" description="Disordered" evidence="1">
    <location>
        <begin position="333"/>
        <end position="368"/>
    </location>
</feature>
<sequence>MKRDESFIIDSLSPRQIYKALGRYSQKSTPPLKLALFVMLPKAIPLERWASWAFPLVLILPCLVNGDGVQIEVNDNTNERTYPWQLCRGTQGLGIGDQVFAIDREITTCANENADEYWFATPADPENPGIRDSFYYDPDTTRQIVNLGGPPRTDPPSPKIYMEEQRGSPLTMEIKKFENWPLEFKIKRDGEILNIDRPEMLTESGGLDLRPYDRVVYYGHIHNNRRLRMPLGYIKRGSTFRLGYRITQGLLGTPTEDYPAVSFVVSDGSVWEGLTPLTDEQRQEYIAALGSQEPKSLQEVQFENQKIDKPGTGITEQKGGWFDSIGRFASRIGSAIRRPSTITPQVQPQEEEEKEQEPPVRQNYGGGMQVSRFPATEQLAINMNYFGGPQQQQQQPANPQLEGQLDPIEALSDWPFSDPRWPFNDPRRGRWNADRYG</sequence>
<feature type="region of interest" description="Disordered" evidence="1">
    <location>
        <begin position="388"/>
        <end position="437"/>
    </location>
</feature>
<evidence type="ECO:0000313" key="2">
    <source>
        <dbReference type="EMBL" id="KAJ6259689.1"/>
    </source>
</evidence>
<keyword evidence="3" id="KW-1185">Reference proteome</keyword>
<protein>
    <submittedName>
        <fullName evidence="2">Uncharacterized protein</fullName>
    </submittedName>
</protein>
<organism evidence="2 3">
    <name type="scientific">Drechslerella dactyloides</name>
    <name type="common">Nematode-trapping fungus</name>
    <name type="synonym">Arthrobotrys dactyloides</name>
    <dbReference type="NCBI Taxonomy" id="74499"/>
    <lineage>
        <taxon>Eukaryota</taxon>
        <taxon>Fungi</taxon>
        <taxon>Dikarya</taxon>
        <taxon>Ascomycota</taxon>
        <taxon>Pezizomycotina</taxon>
        <taxon>Orbiliomycetes</taxon>
        <taxon>Orbiliales</taxon>
        <taxon>Orbiliaceae</taxon>
        <taxon>Drechslerella</taxon>
    </lineage>
</organism>
<evidence type="ECO:0000313" key="3">
    <source>
        <dbReference type="Proteomes" id="UP001221413"/>
    </source>
</evidence>
<reference evidence="2" key="1">
    <citation type="submission" date="2023-01" db="EMBL/GenBank/DDBJ databases">
        <title>The chitinases involved in constricting ring structure development in the nematode-trapping fungus Drechslerella dactyloides.</title>
        <authorList>
            <person name="Wang R."/>
            <person name="Zhang L."/>
            <person name="Tang P."/>
            <person name="Li S."/>
            <person name="Liang L."/>
        </authorList>
    </citation>
    <scope>NUCLEOTIDE SEQUENCE</scope>
    <source>
        <strain evidence="2">YMF1.00031</strain>
    </source>
</reference>